<feature type="domain" description="EamA" evidence="7">
    <location>
        <begin position="153"/>
        <end position="282"/>
    </location>
</feature>
<keyword evidence="9" id="KW-1185">Reference proteome</keyword>
<dbReference type="SUPFAM" id="SSF103481">
    <property type="entry name" value="Multidrug resistance efflux transporter EmrE"/>
    <property type="match status" value="2"/>
</dbReference>
<dbReference type="InterPro" id="IPR037185">
    <property type="entry name" value="EmrE-like"/>
</dbReference>
<proteinExistence type="inferred from homology"/>
<evidence type="ECO:0000256" key="3">
    <source>
        <dbReference type="ARBA" id="ARBA00022692"/>
    </source>
</evidence>
<feature type="transmembrane region" description="Helical" evidence="6">
    <location>
        <begin position="266"/>
        <end position="283"/>
    </location>
</feature>
<feature type="transmembrane region" description="Helical" evidence="6">
    <location>
        <begin position="127"/>
        <end position="145"/>
    </location>
</feature>
<keyword evidence="4 6" id="KW-1133">Transmembrane helix</keyword>
<gene>
    <name evidence="8" type="ORF">M8523_02605</name>
</gene>
<evidence type="ECO:0000313" key="8">
    <source>
        <dbReference type="EMBL" id="MCW6506911.1"/>
    </source>
</evidence>
<dbReference type="Pfam" id="PF00892">
    <property type="entry name" value="EamA"/>
    <property type="match status" value="2"/>
</dbReference>
<comment type="subcellular location">
    <subcellularLocation>
        <location evidence="1">Membrane</location>
        <topology evidence="1">Multi-pass membrane protein</topology>
    </subcellularLocation>
</comment>
<protein>
    <submittedName>
        <fullName evidence="8">DMT family transporter</fullName>
    </submittedName>
</protein>
<dbReference type="GO" id="GO:0016020">
    <property type="term" value="C:membrane"/>
    <property type="evidence" value="ECO:0007669"/>
    <property type="project" value="UniProtKB-SubCell"/>
</dbReference>
<dbReference type="RefSeq" id="WP_282583249.1">
    <property type="nucleotide sequence ID" value="NZ_JAMOIM010000001.1"/>
</dbReference>
<feature type="transmembrane region" description="Helical" evidence="6">
    <location>
        <begin position="70"/>
        <end position="90"/>
    </location>
</feature>
<dbReference type="AlphaFoldDB" id="A0AA41YTG2"/>
<evidence type="ECO:0000256" key="5">
    <source>
        <dbReference type="ARBA" id="ARBA00023136"/>
    </source>
</evidence>
<evidence type="ECO:0000313" key="9">
    <source>
        <dbReference type="Proteomes" id="UP001165667"/>
    </source>
</evidence>
<dbReference type="InterPro" id="IPR000620">
    <property type="entry name" value="EamA_dom"/>
</dbReference>
<dbReference type="PROSITE" id="PS51257">
    <property type="entry name" value="PROKAR_LIPOPROTEIN"/>
    <property type="match status" value="1"/>
</dbReference>
<evidence type="ECO:0000259" key="7">
    <source>
        <dbReference type="Pfam" id="PF00892"/>
    </source>
</evidence>
<comment type="similarity">
    <text evidence="2">Belongs to the drug/metabolite transporter (DMT) superfamily. 10 TMS drug/metabolite exporter (DME) (TC 2.A.7.3) family.</text>
</comment>
<dbReference type="EMBL" id="JAMOIM010000001">
    <property type="protein sequence ID" value="MCW6506911.1"/>
    <property type="molecule type" value="Genomic_DNA"/>
</dbReference>
<feature type="transmembrane region" description="Helical" evidence="6">
    <location>
        <begin position="151"/>
        <end position="171"/>
    </location>
</feature>
<evidence type="ECO:0000256" key="4">
    <source>
        <dbReference type="ARBA" id="ARBA00022989"/>
    </source>
</evidence>
<feature type="transmembrane region" description="Helical" evidence="6">
    <location>
        <begin position="96"/>
        <end position="115"/>
    </location>
</feature>
<sequence length="297" mass="30916">MRVVSRKPILVTGLGVLILSCMDAAMKSVSAAYPLAEVIGLRYAAGMAVSFAVFRTAREALPGSMALKRNFLRAVVVLLTAGSFFTAIARLPLAEAISLTFLAPFFTAALGYFMLGQPVASKLKLGIVFGLAGVGIIAAGQGSNADHVFDLVGVGAALSCAFFYALSNVLISRTGGADSSITIVMLSNIFVFLLAAPVMIAGWQAPTAAHVAIFVLSGLLGTAGHLCLAWSYSRAPAGTLGTLEYSAFVWASLLGFFYFGEVPSTFTILGALVIIAACVLSTWHRASPDDQPLTPPV</sequence>
<keyword evidence="3 6" id="KW-0812">Transmembrane</keyword>
<evidence type="ECO:0000256" key="2">
    <source>
        <dbReference type="ARBA" id="ARBA00009853"/>
    </source>
</evidence>
<accession>A0AA41YTG2</accession>
<dbReference type="PANTHER" id="PTHR22911">
    <property type="entry name" value="ACYL-MALONYL CONDENSING ENZYME-RELATED"/>
    <property type="match status" value="1"/>
</dbReference>
<dbReference type="Proteomes" id="UP001165667">
    <property type="component" value="Unassembled WGS sequence"/>
</dbReference>
<feature type="transmembrane region" description="Helical" evidence="6">
    <location>
        <begin position="183"/>
        <end position="203"/>
    </location>
</feature>
<organism evidence="8 9">
    <name type="scientific">Lichenifustis flavocetrariae</name>
    <dbReference type="NCBI Taxonomy" id="2949735"/>
    <lineage>
        <taxon>Bacteria</taxon>
        <taxon>Pseudomonadati</taxon>
        <taxon>Pseudomonadota</taxon>
        <taxon>Alphaproteobacteria</taxon>
        <taxon>Hyphomicrobiales</taxon>
        <taxon>Lichenihabitantaceae</taxon>
        <taxon>Lichenifustis</taxon>
    </lineage>
</organism>
<reference evidence="8" key="1">
    <citation type="submission" date="2022-05" db="EMBL/GenBank/DDBJ databases">
        <authorList>
            <person name="Pankratov T."/>
        </authorList>
    </citation>
    <scope>NUCLEOTIDE SEQUENCE</scope>
    <source>
        <strain evidence="8">BP6-180914</strain>
    </source>
</reference>
<feature type="transmembrane region" description="Helical" evidence="6">
    <location>
        <begin position="41"/>
        <end position="58"/>
    </location>
</feature>
<feature type="transmembrane region" description="Helical" evidence="6">
    <location>
        <begin position="242"/>
        <end position="260"/>
    </location>
</feature>
<evidence type="ECO:0000256" key="1">
    <source>
        <dbReference type="ARBA" id="ARBA00004141"/>
    </source>
</evidence>
<evidence type="ECO:0000256" key="6">
    <source>
        <dbReference type="SAM" id="Phobius"/>
    </source>
</evidence>
<name>A0AA41YTG2_9HYPH</name>
<feature type="transmembrane region" description="Helical" evidence="6">
    <location>
        <begin position="209"/>
        <end position="230"/>
    </location>
</feature>
<comment type="caution">
    <text evidence="8">The sequence shown here is derived from an EMBL/GenBank/DDBJ whole genome shotgun (WGS) entry which is preliminary data.</text>
</comment>
<dbReference type="PANTHER" id="PTHR22911:SF6">
    <property type="entry name" value="SOLUTE CARRIER FAMILY 35 MEMBER G1"/>
    <property type="match status" value="1"/>
</dbReference>
<feature type="domain" description="EamA" evidence="7">
    <location>
        <begin position="9"/>
        <end position="137"/>
    </location>
</feature>
<keyword evidence="5 6" id="KW-0472">Membrane</keyword>